<evidence type="ECO:0000313" key="2">
    <source>
        <dbReference type="Proteomes" id="UP001368500"/>
    </source>
</evidence>
<comment type="caution">
    <text evidence="1">The sequence shown here is derived from an EMBL/GenBank/DDBJ whole genome shotgun (WGS) entry which is preliminary data.</text>
</comment>
<organism evidence="1 2">
    <name type="scientific">Pseudaquabacterium rugosum</name>
    <dbReference type="NCBI Taxonomy" id="2984194"/>
    <lineage>
        <taxon>Bacteria</taxon>
        <taxon>Pseudomonadati</taxon>
        <taxon>Pseudomonadota</taxon>
        <taxon>Betaproteobacteria</taxon>
        <taxon>Burkholderiales</taxon>
        <taxon>Sphaerotilaceae</taxon>
        <taxon>Pseudaquabacterium</taxon>
    </lineage>
</organism>
<dbReference type="Pfam" id="PF14907">
    <property type="entry name" value="NTP_transf_5"/>
    <property type="match status" value="1"/>
</dbReference>
<keyword evidence="2" id="KW-1185">Reference proteome</keyword>
<evidence type="ECO:0000313" key="1">
    <source>
        <dbReference type="EMBL" id="MEK8025501.1"/>
    </source>
</evidence>
<dbReference type="InterPro" id="IPR039498">
    <property type="entry name" value="NTP_transf_5"/>
</dbReference>
<accession>A0ABU9B7A0</accession>
<name>A0ABU9B7A0_9BURK</name>
<sequence>MSLDLTVGVADRRGDLLSGLWQPAARFPHALDADGWHALLAQARAAQLLPRLAQRLGELARQEAGEGLPPAAVAAAPTRAAVDAPGAAARVAGQAVADLQAVPPGPRAYLLSASFLVRRQEQGVMWELVQLQQALAGLGTRLVLLKGAAYLAAGLAAARDRTFGDIDILLAAEGLTEAETALAAAGWIAAERDPYNQRYYRQWMHELPPLEHIQRGTALDVHHTITPPTSAWRVDGRRLLEAAVPLPPLAPGLPPLYMLQPVDMVLHSATHLFGEGEFDHGLRDLLDLRALIGHFETVDSGFWPQLLQRARALGLGVPLWHALDQLQRLFGREVPAAQRAAVHALRPPAWRRLPLRALLAVGLRPHHPSARGQGEGLARWLLYVRSHALRMPLRLLLPHLLRKAWMQRFGETAAETGQPAADAHETARDRQV</sequence>
<gene>
    <name evidence="1" type="ORF">AACH11_05955</name>
</gene>
<dbReference type="RefSeq" id="WP_341373274.1">
    <property type="nucleotide sequence ID" value="NZ_JBBUTF010000004.1"/>
</dbReference>
<dbReference type="Proteomes" id="UP001368500">
    <property type="component" value="Unassembled WGS sequence"/>
</dbReference>
<reference evidence="1 2" key="1">
    <citation type="submission" date="2024-04" db="EMBL/GenBank/DDBJ databases">
        <title>Novel species of the genus Ideonella isolated from streams.</title>
        <authorList>
            <person name="Lu H."/>
        </authorList>
    </citation>
    <scope>NUCLEOTIDE SEQUENCE [LARGE SCALE GENOMIC DNA]</scope>
    <source>
        <strain evidence="1 2">BYS139W</strain>
    </source>
</reference>
<dbReference type="EMBL" id="JBBUTF010000004">
    <property type="protein sequence ID" value="MEK8025501.1"/>
    <property type="molecule type" value="Genomic_DNA"/>
</dbReference>
<proteinExistence type="predicted"/>
<protein>
    <submittedName>
        <fullName evidence="1">Nucleotidyltransferase family protein</fullName>
    </submittedName>
</protein>